<dbReference type="PROSITE" id="PS50145">
    <property type="entry name" value="ZF_TRAF"/>
    <property type="match status" value="1"/>
</dbReference>
<dbReference type="AlphaFoldDB" id="A0AAQ3K1S2"/>
<dbReference type="GO" id="GO:0008270">
    <property type="term" value="F:zinc ion binding"/>
    <property type="evidence" value="ECO:0007669"/>
    <property type="project" value="UniProtKB-KW"/>
</dbReference>
<sequence length="364" mass="41174">MMVNEDPEHVEDGQRVGHESSSTMDLPVPDPTPVKEAAPLFCCNQCDKEMVHKLAQLLYPGLAAACIDNTTGLFRSPASVAVPFRKEMVDYLTQRSETYVAETMAQNDGIADPAEETSDDPADIVSDLLDEFARSKRNFFSRVSAWILSDSREDKIDDFVQEMETNAFWPIERRETVAETLLRNVDFKNGFHCDMKLDSERLLEEHRDSCGYRMMECENSGCMVKFSAAQAEKHDGECPYKIIPCEQKCPASILRTEMDRHCITVCPMKLTNCPFYQIGCQTTIPKCTLEKHCAEVLQTHLVCVLQVIHKELSEDEIEQRAKLLEKSECKSKLCEALDVRSLTNAVKEQESKLKLDQGLGTVLE</sequence>
<gene>
    <name evidence="7" type="ORF">Cni_G09113</name>
</gene>
<feature type="compositionally biased region" description="Basic and acidic residues" evidence="5">
    <location>
        <begin position="1"/>
        <end position="18"/>
    </location>
</feature>
<evidence type="ECO:0000256" key="4">
    <source>
        <dbReference type="PROSITE-ProRule" id="PRU00207"/>
    </source>
</evidence>
<dbReference type="SUPFAM" id="SSF49599">
    <property type="entry name" value="TRAF domain-like"/>
    <property type="match status" value="1"/>
</dbReference>
<feature type="region of interest" description="Disordered" evidence="5">
    <location>
        <begin position="1"/>
        <end position="30"/>
    </location>
</feature>
<dbReference type="PANTHER" id="PTHR10131">
    <property type="entry name" value="TNF RECEPTOR ASSOCIATED FACTOR"/>
    <property type="match status" value="1"/>
</dbReference>
<dbReference type="Proteomes" id="UP001327560">
    <property type="component" value="Chromosome 3"/>
</dbReference>
<dbReference type="EMBL" id="CP136892">
    <property type="protein sequence ID" value="WOL00400.1"/>
    <property type="molecule type" value="Genomic_DNA"/>
</dbReference>
<keyword evidence="8" id="KW-1185">Reference proteome</keyword>
<dbReference type="InterPro" id="IPR001293">
    <property type="entry name" value="Znf_TRAF"/>
</dbReference>
<evidence type="ECO:0000259" key="6">
    <source>
        <dbReference type="PROSITE" id="PS50145"/>
    </source>
</evidence>
<evidence type="ECO:0000313" key="7">
    <source>
        <dbReference type="EMBL" id="WOL00400.1"/>
    </source>
</evidence>
<protein>
    <recommendedName>
        <fullName evidence="6">TRAF-type domain-containing protein</fullName>
    </recommendedName>
</protein>
<evidence type="ECO:0000313" key="8">
    <source>
        <dbReference type="Proteomes" id="UP001327560"/>
    </source>
</evidence>
<organism evidence="7 8">
    <name type="scientific">Canna indica</name>
    <name type="common">Indian-shot</name>
    <dbReference type="NCBI Taxonomy" id="4628"/>
    <lineage>
        <taxon>Eukaryota</taxon>
        <taxon>Viridiplantae</taxon>
        <taxon>Streptophyta</taxon>
        <taxon>Embryophyta</taxon>
        <taxon>Tracheophyta</taxon>
        <taxon>Spermatophyta</taxon>
        <taxon>Magnoliopsida</taxon>
        <taxon>Liliopsida</taxon>
        <taxon>Zingiberales</taxon>
        <taxon>Cannaceae</taxon>
        <taxon>Canna</taxon>
    </lineage>
</organism>
<name>A0AAQ3K1S2_9LILI</name>
<dbReference type="PANTHER" id="PTHR10131:SF161">
    <property type="entry name" value="F26K24.24 PROTEIN"/>
    <property type="match status" value="1"/>
</dbReference>
<evidence type="ECO:0000256" key="1">
    <source>
        <dbReference type="ARBA" id="ARBA00022723"/>
    </source>
</evidence>
<dbReference type="Gene3D" id="3.30.40.10">
    <property type="entry name" value="Zinc/RING finger domain, C3HC4 (zinc finger)"/>
    <property type="match status" value="1"/>
</dbReference>
<keyword evidence="1 4" id="KW-0479">Metal-binding</keyword>
<evidence type="ECO:0000256" key="2">
    <source>
        <dbReference type="ARBA" id="ARBA00022771"/>
    </source>
</evidence>
<evidence type="ECO:0000256" key="3">
    <source>
        <dbReference type="ARBA" id="ARBA00022833"/>
    </source>
</evidence>
<feature type="zinc finger region" description="TRAF-type" evidence="4">
    <location>
        <begin position="234"/>
        <end position="290"/>
    </location>
</feature>
<feature type="domain" description="TRAF-type" evidence="6">
    <location>
        <begin position="234"/>
        <end position="290"/>
    </location>
</feature>
<keyword evidence="2 4" id="KW-0863">Zinc-finger</keyword>
<evidence type="ECO:0000256" key="5">
    <source>
        <dbReference type="SAM" id="MobiDB-lite"/>
    </source>
</evidence>
<proteinExistence type="predicted"/>
<accession>A0AAQ3K1S2</accession>
<dbReference type="Pfam" id="PF02176">
    <property type="entry name" value="zf-TRAF"/>
    <property type="match status" value="1"/>
</dbReference>
<keyword evidence="3 4" id="KW-0862">Zinc</keyword>
<dbReference type="InterPro" id="IPR013083">
    <property type="entry name" value="Znf_RING/FYVE/PHD"/>
</dbReference>
<reference evidence="7 8" key="1">
    <citation type="submission" date="2023-10" db="EMBL/GenBank/DDBJ databases">
        <title>Chromosome-scale genome assembly provides insights into flower coloration mechanisms of Canna indica.</title>
        <authorList>
            <person name="Li C."/>
        </authorList>
    </citation>
    <scope>NUCLEOTIDE SEQUENCE [LARGE SCALE GENOMIC DNA]</scope>
    <source>
        <tissue evidence="7">Flower</tissue>
    </source>
</reference>